<sequence length="74" mass="8506">MPMPLSEKTISKYLFKNMTLAVLRFNSSDNSLYAHGAGDWVSSQSNEELNIHGWVQERNWLSKFGKNLLDSEQD</sequence>
<organism evidence="1 2">
    <name type="scientific">Psophocarpus tetragonolobus</name>
    <name type="common">Winged bean</name>
    <name type="synonym">Dolichos tetragonolobus</name>
    <dbReference type="NCBI Taxonomy" id="3891"/>
    <lineage>
        <taxon>Eukaryota</taxon>
        <taxon>Viridiplantae</taxon>
        <taxon>Streptophyta</taxon>
        <taxon>Embryophyta</taxon>
        <taxon>Tracheophyta</taxon>
        <taxon>Spermatophyta</taxon>
        <taxon>Magnoliopsida</taxon>
        <taxon>eudicotyledons</taxon>
        <taxon>Gunneridae</taxon>
        <taxon>Pentapetalae</taxon>
        <taxon>rosids</taxon>
        <taxon>fabids</taxon>
        <taxon>Fabales</taxon>
        <taxon>Fabaceae</taxon>
        <taxon>Papilionoideae</taxon>
        <taxon>50 kb inversion clade</taxon>
        <taxon>NPAAA clade</taxon>
        <taxon>indigoferoid/millettioid clade</taxon>
        <taxon>Phaseoleae</taxon>
        <taxon>Psophocarpus</taxon>
    </lineage>
</organism>
<evidence type="ECO:0000313" key="1">
    <source>
        <dbReference type="EMBL" id="KAK7387634.1"/>
    </source>
</evidence>
<accession>A0AAN9S1L6</accession>
<dbReference type="EMBL" id="JAYMYS010000006">
    <property type="protein sequence ID" value="KAK7387634.1"/>
    <property type="molecule type" value="Genomic_DNA"/>
</dbReference>
<proteinExistence type="predicted"/>
<protein>
    <submittedName>
        <fullName evidence="1">Uncharacterized protein</fullName>
    </submittedName>
</protein>
<comment type="caution">
    <text evidence="1">The sequence shown here is derived from an EMBL/GenBank/DDBJ whole genome shotgun (WGS) entry which is preliminary data.</text>
</comment>
<keyword evidence="2" id="KW-1185">Reference proteome</keyword>
<name>A0AAN9S1L6_PSOTE</name>
<gene>
    <name evidence="1" type="ORF">VNO78_22420</name>
</gene>
<reference evidence="1 2" key="1">
    <citation type="submission" date="2024-01" db="EMBL/GenBank/DDBJ databases">
        <title>The genomes of 5 underutilized Papilionoideae crops provide insights into root nodulation and disease resistanc.</title>
        <authorList>
            <person name="Jiang F."/>
        </authorList>
    </citation>
    <scope>NUCLEOTIDE SEQUENCE [LARGE SCALE GENOMIC DNA]</scope>
    <source>
        <strain evidence="1">DUOXIRENSHENG_FW03</strain>
        <tissue evidence="1">Leaves</tissue>
    </source>
</reference>
<dbReference type="Proteomes" id="UP001386955">
    <property type="component" value="Unassembled WGS sequence"/>
</dbReference>
<dbReference type="AlphaFoldDB" id="A0AAN9S1L6"/>
<evidence type="ECO:0000313" key="2">
    <source>
        <dbReference type="Proteomes" id="UP001386955"/>
    </source>
</evidence>